<comment type="caution">
    <text evidence="3">The sequence shown here is derived from an EMBL/GenBank/DDBJ whole genome shotgun (WGS) entry which is preliminary data.</text>
</comment>
<sequence length="226" mass="24700">MWIQLTSRTDRQTDTPGRHCITAATERGCLSGISAWARTRALLLPQYPAAPGKAEQRLTPGDTSPYSTKPSSGQPGVTDWLAGRRASYKHSSHLTVRCSSDSSSTLQPFASTRTLTSTFPCFLLQRLLPPPWDLHYSHSSLHLSALTHSSSYSVILSRLSVGCLSIYLAFLLPARLGLLSVISLMIPPHPGSLLFGEPTLPGQTIPAPPPPHRWLPQTPTSRHHLR</sequence>
<evidence type="ECO:0000313" key="4">
    <source>
        <dbReference type="Proteomes" id="UP001600888"/>
    </source>
</evidence>
<evidence type="ECO:0000256" key="2">
    <source>
        <dbReference type="SAM" id="Phobius"/>
    </source>
</evidence>
<evidence type="ECO:0000256" key="1">
    <source>
        <dbReference type="SAM" id="MobiDB-lite"/>
    </source>
</evidence>
<dbReference type="Proteomes" id="UP001600888">
    <property type="component" value="Unassembled WGS sequence"/>
</dbReference>
<feature type="region of interest" description="Disordered" evidence="1">
    <location>
        <begin position="51"/>
        <end position="75"/>
    </location>
</feature>
<keyword evidence="2" id="KW-0472">Membrane</keyword>
<proteinExistence type="predicted"/>
<gene>
    <name evidence="3" type="ORF">FJTKL_03021</name>
</gene>
<keyword evidence="2" id="KW-0812">Transmembrane</keyword>
<dbReference type="EMBL" id="JBAWTH010000150">
    <property type="protein sequence ID" value="KAL2274748.1"/>
    <property type="molecule type" value="Genomic_DNA"/>
</dbReference>
<organism evidence="3 4">
    <name type="scientific">Diaporthe vaccinii</name>
    <dbReference type="NCBI Taxonomy" id="105482"/>
    <lineage>
        <taxon>Eukaryota</taxon>
        <taxon>Fungi</taxon>
        <taxon>Dikarya</taxon>
        <taxon>Ascomycota</taxon>
        <taxon>Pezizomycotina</taxon>
        <taxon>Sordariomycetes</taxon>
        <taxon>Sordariomycetidae</taxon>
        <taxon>Diaporthales</taxon>
        <taxon>Diaporthaceae</taxon>
        <taxon>Diaporthe</taxon>
        <taxon>Diaporthe eres species complex</taxon>
    </lineage>
</organism>
<keyword evidence="4" id="KW-1185">Reference proteome</keyword>
<accession>A0ABR4DWK1</accession>
<keyword evidence="2" id="KW-1133">Transmembrane helix</keyword>
<feature type="transmembrane region" description="Helical" evidence="2">
    <location>
        <begin position="166"/>
        <end position="186"/>
    </location>
</feature>
<protein>
    <submittedName>
        <fullName evidence="3">Uncharacterized protein</fullName>
    </submittedName>
</protein>
<feature type="region of interest" description="Disordered" evidence="1">
    <location>
        <begin position="198"/>
        <end position="226"/>
    </location>
</feature>
<feature type="compositionally biased region" description="Polar residues" evidence="1">
    <location>
        <begin position="61"/>
        <end position="75"/>
    </location>
</feature>
<evidence type="ECO:0000313" key="3">
    <source>
        <dbReference type="EMBL" id="KAL2274748.1"/>
    </source>
</evidence>
<name>A0ABR4DWK1_9PEZI</name>
<reference evidence="3 4" key="1">
    <citation type="submission" date="2024-03" db="EMBL/GenBank/DDBJ databases">
        <title>A high-quality draft genome sequence of Diaporthe vaccinii, a causative agent of upright dieback and viscid rot disease in cranberry plants.</title>
        <authorList>
            <person name="Sarrasin M."/>
            <person name="Lang B.F."/>
            <person name="Burger G."/>
        </authorList>
    </citation>
    <scope>NUCLEOTIDE SEQUENCE [LARGE SCALE GENOMIC DNA]</scope>
    <source>
        <strain evidence="3 4">IS7</strain>
    </source>
</reference>